<dbReference type="GO" id="GO:0008239">
    <property type="term" value="F:dipeptidyl-peptidase activity"/>
    <property type="evidence" value="ECO:0007669"/>
    <property type="project" value="TreeGrafter"/>
</dbReference>
<protein>
    <recommendedName>
        <fullName evidence="6">Dipeptidyl peptidase 4</fullName>
    </recommendedName>
</protein>
<evidence type="ECO:0000313" key="5">
    <source>
        <dbReference type="Proteomes" id="UP000792457"/>
    </source>
</evidence>
<dbReference type="InterPro" id="IPR050278">
    <property type="entry name" value="Serine_Prot_S9B/DPPIV"/>
</dbReference>
<evidence type="ECO:0008006" key="6">
    <source>
        <dbReference type="Google" id="ProtNLM"/>
    </source>
</evidence>
<feature type="compositionally biased region" description="Low complexity" evidence="1">
    <location>
        <begin position="165"/>
        <end position="181"/>
    </location>
</feature>
<comment type="caution">
    <text evidence="4">The sequence shown here is derived from an EMBL/GenBank/DDBJ whole genome shotgun (WGS) entry which is preliminary data.</text>
</comment>
<dbReference type="InterPro" id="IPR029058">
    <property type="entry name" value="AB_hydrolase_fold"/>
</dbReference>
<dbReference type="OrthoDB" id="16520at2759"/>
<reference evidence="4" key="1">
    <citation type="submission" date="2013-04" db="EMBL/GenBank/DDBJ databases">
        <authorList>
            <person name="Qu J."/>
            <person name="Murali S.C."/>
            <person name="Bandaranaike D."/>
            <person name="Bellair M."/>
            <person name="Blankenburg K."/>
            <person name="Chao H."/>
            <person name="Dinh H."/>
            <person name="Doddapaneni H."/>
            <person name="Downs B."/>
            <person name="Dugan-Rocha S."/>
            <person name="Elkadiri S."/>
            <person name="Gnanaolivu R.D."/>
            <person name="Hernandez B."/>
            <person name="Javaid M."/>
            <person name="Jayaseelan J.C."/>
            <person name="Lee S."/>
            <person name="Li M."/>
            <person name="Ming W."/>
            <person name="Munidasa M."/>
            <person name="Muniz J."/>
            <person name="Nguyen L."/>
            <person name="Ongeri F."/>
            <person name="Osuji N."/>
            <person name="Pu L.-L."/>
            <person name="Puazo M."/>
            <person name="Qu C."/>
            <person name="Quiroz J."/>
            <person name="Raj R."/>
            <person name="Weissenberger G."/>
            <person name="Xin Y."/>
            <person name="Zou X."/>
            <person name="Han Y."/>
            <person name="Richards S."/>
            <person name="Worley K."/>
            <person name="Muzny D."/>
            <person name="Gibbs R."/>
        </authorList>
    </citation>
    <scope>NUCLEOTIDE SEQUENCE</scope>
    <source>
        <strain evidence="4">Sampled in the wild</strain>
    </source>
</reference>
<dbReference type="SUPFAM" id="SSF82171">
    <property type="entry name" value="DPP6 N-terminal domain-like"/>
    <property type="match status" value="1"/>
</dbReference>
<dbReference type="Gene3D" id="3.40.50.1820">
    <property type="entry name" value="alpha/beta hydrolase"/>
    <property type="match status" value="1"/>
</dbReference>
<dbReference type="PANTHER" id="PTHR11731:SF187">
    <property type="entry name" value="INACTIVE DIPEPTIDYL PEPTIDASE 10-LIKE PROTEIN"/>
    <property type="match status" value="1"/>
</dbReference>
<dbReference type="EMBL" id="KZ308428">
    <property type="protein sequence ID" value="KAG8229439.1"/>
    <property type="molecule type" value="Genomic_DNA"/>
</dbReference>
<feature type="region of interest" description="Disordered" evidence="1">
    <location>
        <begin position="165"/>
        <end position="197"/>
    </location>
</feature>
<dbReference type="PANTHER" id="PTHR11731">
    <property type="entry name" value="PROTEASE FAMILY S9B,C DIPEPTIDYL-PEPTIDASE IV-RELATED"/>
    <property type="match status" value="1"/>
</dbReference>
<organism evidence="4 5">
    <name type="scientific">Ladona fulva</name>
    <name type="common">Scarce chaser dragonfly</name>
    <name type="synonym">Libellula fulva</name>
    <dbReference type="NCBI Taxonomy" id="123851"/>
    <lineage>
        <taxon>Eukaryota</taxon>
        <taxon>Metazoa</taxon>
        <taxon>Ecdysozoa</taxon>
        <taxon>Arthropoda</taxon>
        <taxon>Hexapoda</taxon>
        <taxon>Insecta</taxon>
        <taxon>Pterygota</taxon>
        <taxon>Palaeoptera</taxon>
        <taxon>Odonata</taxon>
        <taxon>Epiprocta</taxon>
        <taxon>Anisoptera</taxon>
        <taxon>Libelluloidea</taxon>
        <taxon>Libellulidae</taxon>
        <taxon>Ladona</taxon>
    </lineage>
</organism>
<dbReference type="Pfam" id="PF00930">
    <property type="entry name" value="DPPIV_N"/>
    <property type="match status" value="1"/>
</dbReference>
<dbReference type="GO" id="GO:0005886">
    <property type="term" value="C:plasma membrane"/>
    <property type="evidence" value="ECO:0007669"/>
    <property type="project" value="TreeGrafter"/>
</dbReference>
<dbReference type="Pfam" id="PF00326">
    <property type="entry name" value="Peptidase_S9"/>
    <property type="match status" value="1"/>
</dbReference>
<name>A0A8K0K8E9_LADFU</name>
<dbReference type="GO" id="GO:0006508">
    <property type="term" value="P:proteolysis"/>
    <property type="evidence" value="ECO:0007669"/>
    <property type="project" value="InterPro"/>
</dbReference>
<evidence type="ECO:0000313" key="4">
    <source>
        <dbReference type="EMBL" id="KAG8229439.1"/>
    </source>
</evidence>
<evidence type="ECO:0000256" key="1">
    <source>
        <dbReference type="SAM" id="MobiDB-lite"/>
    </source>
</evidence>
<sequence>MGPYRLAEFDSRAGKALHAASLKPSPEYITDSFLFCLRSHHLPIRLNRSKVRAARLQYAGWMGRTEALIFVSSNDMYLRASPLSDRETRLTFSGRPGILYNGIPDWLYQEDLFADGGEGRADGSGVGSAWAREALWPSQNGRRLLYASFDDSSVGQLAFPWFSSPAPSAPSDTPDPSAAAPRHFPDERTVRYPTPGTPNPEVTLWVMDLADPVAPQRSEVKPPAVFQGQEYYLMSAQWVGGGHTIVSAVWMNRAQNLSVTATCVEPEWACVETHAERALEDAWVEVRPPPVFPASVTFSHTTPPSIDSFLVLAPVQEGTADHFTHIKHVSLASTDTHLSPSAAPVEQRISVLSHGRYEVVRIIAWDDTRNLVYYLATHENKPGQRHIYVVRDPGADEAWPGTENRDPRCLTCSIPEVGFYEGCAFFEAFVSRGAKPTHIAIECLGPGLPRSGVHALQDNPKDYGAPIVPIYSELRRRRTQRGNAINSGGAAVGSGGAAINDVNEELALPTSRTFEVPLPQGARAQVQLLLPPSWREELRDAAFPVLVEVNGRPGVQSVSERWRVDWGNYMSSRNDVVYIRLDVRGAAGQGRRALRPIYRKLGGIEVQDQVSALRYLLDTLKFLDETRVGLWGWGYGGYVTTMVLGSQQSVFKCGVAVSPIADWLHYNSAFTERVLGAPSDNYKGYVEGDATRRAAHVPHHALFLLHGLADDSAPFAHGVALARALADAGVLFRYQSYADEGHSLSGVLEHAYGSMEDFLKGCLSLDEEEEAP</sequence>
<dbReference type="SUPFAM" id="SSF53474">
    <property type="entry name" value="alpha/beta-Hydrolases"/>
    <property type="match status" value="1"/>
</dbReference>
<reference evidence="4" key="2">
    <citation type="submission" date="2017-10" db="EMBL/GenBank/DDBJ databases">
        <title>Ladona fulva Genome sequencing and assembly.</title>
        <authorList>
            <person name="Murali S."/>
            <person name="Richards S."/>
            <person name="Bandaranaike D."/>
            <person name="Bellair M."/>
            <person name="Blankenburg K."/>
            <person name="Chao H."/>
            <person name="Dinh H."/>
            <person name="Doddapaneni H."/>
            <person name="Dugan-Rocha S."/>
            <person name="Elkadiri S."/>
            <person name="Gnanaolivu R."/>
            <person name="Hernandez B."/>
            <person name="Skinner E."/>
            <person name="Javaid M."/>
            <person name="Lee S."/>
            <person name="Li M."/>
            <person name="Ming W."/>
            <person name="Munidasa M."/>
            <person name="Muniz J."/>
            <person name="Nguyen L."/>
            <person name="Hughes D."/>
            <person name="Osuji N."/>
            <person name="Pu L.-L."/>
            <person name="Puazo M."/>
            <person name="Qu C."/>
            <person name="Quiroz J."/>
            <person name="Raj R."/>
            <person name="Weissenberger G."/>
            <person name="Xin Y."/>
            <person name="Zou X."/>
            <person name="Han Y."/>
            <person name="Worley K."/>
            <person name="Muzny D."/>
            <person name="Gibbs R."/>
        </authorList>
    </citation>
    <scope>NUCLEOTIDE SEQUENCE</scope>
    <source>
        <strain evidence="4">Sampled in the wild</strain>
    </source>
</reference>
<accession>A0A8K0K8E9</accession>
<dbReference type="InterPro" id="IPR002469">
    <property type="entry name" value="Peptidase_S9B_N"/>
</dbReference>
<dbReference type="GO" id="GO:0008236">
    <property type="term" value="F:serine-type peptidase activity"/>
    <property type="evidence" value="ECO:0007669"/>
    <property type="project" value="InterPro"/>
</dbReference>
<gene>
    <name evidence="4" type="ORF">J437_LFUL010794</name>
</gene>
<evidence type="ECO:0000259" key="2">
    <source>
        <dbReference type="Pfam" id="PF00326"/>
    </source>
</evidence>
<evidence type="ECO:0000259" key="3">
    <source>
        <dbReference type="Pfam" id="PF00930"/>
    </source>
</evidence>
<dbReference type="AlphaFoldDB" id="A0A8K0K8E9"/>
<proteinExistence type="predicted"/>
<feature type="domain" description="Peptidase S9 prolyl oligopeptidase catalytic" evidence="2">
    <location>
        <begin position="562"/>
        <end position="763"/>
    </location>
</feature>
<dbReference type="Proteomes" id="UP000792457">
    <property type="component" value="Unassembled WGS sequence"/>
</dbReference>
<dbReference type="Gene3D" id="2.140.10.30">
    <property type="entry name" value="Dipeptidylpeptidase IV, N-terminal domain"/>
    <property type="match status" value="1"/>
</dbReference>
<feature type="domain" description="Dipeptidylpeptidase IV N-terminal" evidence="3">
    <location>
        <begin position="53"/>
        <end position="449"/>
    </location>
</feature>
<keyword evidence="5" id="KW-1185">Reference proteome</keyword>
<dbReference type="InterPro" id="IPR001375">
    <property type="entry name" value="Peptidase_S9_cat"/>
</dbReference>